<dbReference type="AlphaFoldDB" id="A0A2S4HDN8"/>
<dbReference type="Proteomes" id="UP000274695">
    <property type="component" value="Unassembled WGS sequence"/>
</dbReference>
<dbReference type="FunFam" id="3.40.605.10:FF:000007">
    <property type="entry name" value="NAD/NADP-dependent betaine aldehyde dehydrogenase"/>
    <property type="match status" value="1"/>
</dbReference>
<dbReference type="Proteomes" id="UP000237222">
    <property type="component" value="Unassembled WGS sequence"/>
</dbReference>
<evidence type="ECO:0000256" key="1">
    <source>
        <dbReference type="ARBA" id="ARBA00009986"/>
    </source>
</evidence>
<dbReference type="PANTHER" id="PTHR11699">
    <property type="entry name" value="ALDEHYDE DEHYDROGENASE-RELATED"/>
    <property type="match status" value="1"/>
</dbReference>
<evidence type="ECO:0000313" key="11">
    <source>
        <dbReference type="Proteomes" id="UP000274695"/>
    </source>
</evidence>
<comment type="similarity">
    <text evidence="1 3 6">Belongs to the aldehyde dehydrogenase family.</text>
</comment>
<dbReference type="FunFam" id="3.40.309.10:FF:000012">
    <property type="entry name" value="Betaine aldehyde dehydrogenase"/>
    <property type="match status" value="1"/>
</dbReference>
<evidence type="ECO:0000313" key="8">
    <source>
        <dbReference type="EMBL" id="POP51811.1"/>
    </source>
</evidence>
<feature type="active site" evidence="4">
    <location>
        <position position="282"/>
    </location>
</feature>
<gene>
    <name evidence="8" type="ORF">C0068_15160</name>
    <name evidence="9" type="ORF">D0911_13395</name>
</gene>
<dbReference type="InterPro" id="IPR016162">
    <property type="entry name" value="Ald_DH_N"/>
</dbReference>
<evidence type="ECO:0000256" key="5">
    <source>
        <dbReference type="PROSITE-ProRule" id="PRU10007"/>
    </source>
</evidence>
<reference evidence="9 11" key="2">
    <citation type="submission" date="2018-10" db="EMBL/GenBank/DDBJ databases">
        <title>Draft genome sequence of Zhongshania sp. DSW25-10.</title>
        <authorList>
            <person name="Oh J."/>
        </authorList>
    </citation>
    <scope>NUCLEOTIDE SEQUENCE [LARGE SCALE GENOMIC DNA]</scope>
    <source>
        <strain evidence="9 11">DSW25-10</strain>
    </source>
</reference>
<evidence type="ECO:0000259" key="7">
    <source>
        <dbReference type="Pfam" id="PF00171"/>
    </source>
</evidence>
<dbReference type="EMBL" id="RHGB01000015">
    <property type="protein sequence ID" value="RNL60364.1"/>
    <property type="molecule type" value="Genomic_DNA"/>
</dbReference>
<evidence type="ECO:0000256" key="3">
    <source>
        <dbReference type="PIRNR" id="PIRNR036492"/>
    </source>
</evidence>
<dbReference type="PIRSF" id="PIRSF036492">
    <property type="entry name" value="ALDH"/>
    <property type="match status" value="1"/>
</dbReference>
<keyword evidence="11" id="KW-1185">Reference proteome</keyword>
<evidence type="ECO:0000256" key="2">
    <source>
        <dbReference type="ARBA" id="ARBA00023002"/>
    </source>
</evidence>
<name>A0A2S4HDN8_9GAMM</name>
<dbReference type="PROSITE" id="PS00687">
    <property type="entry name" value="ALDEHYDE_DEHYDR_GLU"/>
    <property type="match status" value="1"/>
</dbReference>
<reference evidence="8 10" key="1">
    <citation type="submission" date="2018-01" db="EMBL/GenBank/DDBJ databases">
        <authorList>
            <person name="Yu X.-D."/>
        </authorList>
    </citation>
    <scope>NUCLEOTIDE SEQUENCE [LARGE SCALE GENOMIC DNA]</scope>
    <source>
        <strain evidence="8 10">ZX-21</strain>
    </source>
</reference>
<keyword evidence="2 3" id="KW-0560">Oxidoreductase</keyword>
<dbReference type="InterPro" id="IPR016161">
    <property type="entry name" value="Ald_DH/histidinol_DH"/>
</dbReference>
<dbReference type="InterPro" id="IPR015590">
    <property type="entry name" value="Aldehyde_DH_dom"/>
</dbReference>
<evidence type="ECO:0000256" key="6">
    <source>
        <dbReference type="RuleBase" id="RU003345"/>
    </source>
</evidence>
<dbReference type="EMBL" id="PQGG01000035">
    <property type="protein sequence ID" value="POP51811.1"/>
    <property type="molecule type" value="Genomic_DNA"/>
</dbReference>
<dbReference type="InterPro" id="IPR029510">
    <property type="entry name" value="Ald_DH_CS_GLU"/>
</dbReference>
<feature type="active site" evidence="4 5">
    <location>
        <position position="248"/>
    </location>
</feature>
<dbReference type="GO" id="GO:0006081">
    <property type="term" value="P:aldehyde metabolic process"/>
    <property type="evidence" value="ECO:0007669"/>
    <property type="project" value="InterPro"/>
</dbReference>
<dbReference type="InterPro" id="IPR016163">
    <property type="entry name" value="Ald_DH_C"/>
</dbReference>
<accession>A0A2S4HDN8</accession>
<comment type="caution">
    <text evidence="8">The sequence shown here is derived from an EMBL/GenBank/DDBJ whole genome shotgun (WGS) entry which is preliminary data.</text>
</comment>
<evidence type="ECO:0000313" key="9">
    <source>
        <dbReference type="EMBL" id="RNL60364.1"/>
    </source>
</evidence>
<evidence type="ECO:0000256" key="4">
    <source>
        <dbReference type="PIRSR" id="PIRSR036492-1"/>
    </source>
</evidence>
<dbReference type="Gene3D" id="3.40.309.10">
    <property type="entry name" value="Aldehyde Dehydrogenase, Chain A, domain 2"/>
    <property type="match status" value="1"/>
</dbReference>
<dbReference type="GO" id="GO:0016620">
    <property type="term" value="F:oxidoreductase activity, acting on the aldehyde or oxo group of donors, NAD or NADP as acceptor"/>
    <property type="evidence" value="ECO:0007669"/>
    <property type="project" value="InterPro"/>
</dbReference>
<proteinExistence type="inferred from homology"/>
<protein>
    <recommendedName>
        <fullName evidence="3">Aldehyde dehydrogenase</fullName>
    </recommendedName>
</protein>
<organism evidence="8 10">
    <name type="scientific">Zhongshania marina</name>
    <dbReference type="NCBI Taxonomy" id="2304603"/>
    <lineage>
        <taxon>Bacteria</taxon>
        <taxon>Pseudomonadati</taxon>
        <taxon>Pseudomonadota</taxon>
        <taxon>Gammaproteobacteria</taxon>
        <taxon>Cellvibrionales</taxon>
        <taxon>Spongiibacteraceae</taxon>
        <taxon>Zhongshania</taxon>
    </lineage>
</organism>
<feature type="domain" description="Aldehyde dehydrogenase" evidence="7">
    <location>
        <begin position="7"/>
        <end position="471"/>
    </location>
</feature>
<dbReference type="Pfam" id="PF00171">
    <property type="entry name" value="Aldedh"/>
    <property type="match status" value="1"/>
</dbReference>
<sequence>MLIGSNWTFAQSGQTLEVINPATGRSFASVAAGGAEEVDAAVKAARAAFESPGWAKMRPIDRSKLLERVAQIIEEHAEELALLESLDNGKPKHLAMMVDIPSAVEVFRYMAGWCTKIYGKTLPVSGDGRQYHAYTLRQPIGVVGAIVPWNYPLAMASWKIASALAAGCTMVLKPSEVTSLTALRLGELMLEAGVPPGVLNIVTGDGQSAGEALITHPDVDKIAFTGSTPVGKHIMRTAANDMRRVSLELGGKSPTIIMPDADLERAIPDAAMAIFFNSGQTCFAGSRLLCHESIYDTVIAGIAEVAKALPIGHGQDPTTMIGPVVNKKQQDRIQSYIDIGQQEGAEAISAGSPLPSEGYFIEPTILSNATADSRVFNEEIFGPVLAATKFKDMDEAISLANKTRFGLGANIYSKDMNTCHKMAAGIHAGTIWLNTYFVVDAAMPFGGFKESGVGREVGDEGVLMYTESKSVCALLD</sequence>
<dbReference type="Gene3D" id="3.40.605.10">
    <property type="entry name" value="Aldehyde Dehydrogenase, Chain A, domain 1"/>
    <property type="match status" value="1"/>
</dbReference>
<evidence type="ECO:0000313" key="10">
    <source>
        <dbReference type="Proteomes" id="UP000237222"/>
    </source>
</evidence>
<dbReference type="OrthoDB" id="5887723at2"/>
<dbReference type="SUPFAM" id="SSF53720">
    <property type="entry name" value="ALDH-like"/>
    <property type="match status" value="1"/>
</dbReference>
<dbReference type="InterPro" id="IPR012394">
    <property type="entry name" value="Aldehyde_DH_NAD(P)"/>
</dbReference>